<dbReference type="Proteomes" id="UP000295707">
    <property type="component" value="Unassembled WGS sequence"/>
</dbReference>
<keyword evidence="9" id="KW-1185">Reference proteome</keyword>
<keyword evidence="6" id="KW-1133">Transmembrane helix</keyword>
<dbReference type="OrthoDB" id="7051794at2"/>
<evidence type="ECO:0000256" key="2">
    <source>
        <dbReference type="ARBA" id="ARBA00012438"/>
    </source>
</evidence>
<proteinExistence type="predicted"/>
<keyword evidence="6" id="KW-0812">Transmembrane</keyword>
<dbReference type="GO" id="GO:0007234">
    <property type="term" value="P:osmosensory signaling via phosphorelay pathway"/>
    <property type="evidence" value="ECO:0007669"/>
    <property type="project" value="TreeGrafter"/>
</dbReference>
<dbReference type="InterPro" id="IPR003594">
    <property type="entry name" value="HATPase_dom"/>
</dbReference>
<dbReference type="InterPro" id="IPR036097">
    <property type="entry name" value="HisK_dim/P_sf"/>
</dbReference>
<dbReference type="SMART" id="SM00388">
    <property type="entry name" value="HisKA"/>
    <property type="match status" value="1"/>
</dbReference>
<dbReference type="SMART" id="SM00387">
    <property type="entry name" value="HATPase_c"/>
    <property type="match status" value="1"/>
</dbReference>
<dbReference type="Pfam" id="PF02518">
    <property type="entry name" value="HATPase_c"/>
    <property type="match status" value="1"/>
</dbReference>
<reference evidence="8 9" key="1">
    <citation type="submission" date="2019-03" db="EMBL/GenBank/DDBJ databases">
        <title>Genomic Encyclopedia of Type Strains, Phase IV (KMG-IV): sequencing the most valuable type-strain genomes for metagenomic binning, comparative biology and taxonomic classification.</title>
        <authorList>
            <person name="Goeker M."/>
        </authorList>
    </citation>
    <scope>NUCLEOTIDE SEQUENCE [LARGE SCALE GENOMIC DNA]</scope>
    <source>
        <strain evidence="8 9">DSM 19610</strain>
    </source>
</reference>
<dbReference type="Gene3D" id="3.30.565.10">
    <property type="entry name" value="Histidine kinase-like ATPase, C-terminal domain"/>
    <property type="match status" value="1"/>
</dbReference>
<evidence type="ECO:0000256" key="6">
    <source>
        <dbReference type="SAM" id="Phobius"/>
    </source>
</evidence>
<sequence>MPKNTFRMLMAALAGSVAFIAALLLLDIPARIITGNHAQIAIQFLDAMRPPMLAIEKAEGSSSMPAAMATFTQSATELRKRVAQYLEASQYNQVLHEHVIQLSRVIDKWLNNEKALWEYRISLVEARDSLEKLKQLELRHEAAIDEFLNAMEVLALGEQPIHQDIDRGRQASQILQILAILLVLYLLSLIILFQHMTRKALLSSFHEVQQARHNLAQQVSVRTQELERSNKELESFSYAVSHDLRAPLRSINGFSEALLEDNSDQLDDTGKDYLRRVSAAARHMGELIDAMLVLSRVTRKDIRHSDVDLSKAVTEIAGELHNQDPSRTVEWRISDNLHTEGDIDLLHIALENLLGNAWKYSSRNTGTTSIEFGAMEQKGEQVFFVRDNGCGFNTDYSDKLFMAFQRLHGKEYEGTGIGLATVQRIIQRHQGRVWAESTMGEGSTFYFTLG</sequence>
<dbReference type="InterPro" id="IPR005467">
    <property type="entry name" value="His_kinase_dom"/>
</dbReference>
<dbReference type="Gene3D" id="1.10.287.130">
    <property type="match status" value="1"/>
</dbReference>
<gene>
    <name evidence="8" type="ORF">DFR30_0845</name>
</gene>
<dbReference type="GO" id="GO:0000155">
    <property type="term" value="F:phosphorelay sensor kinase activity"/>
    <property type="evidence" value="ECO:0007669"/>
    <property type="project" value="InterPro"/>
</dbReference>
<keyword evidence="3" id="KW-0597">Phosphoprotein</keyword>
<evidence type="ECO:0000313" key="9">
    <source>
        <dbReference type="Proteomes" id="UP000295707"/>
    </source>
</evidence>
<name>A0A4R1HAL1_9GAMM</name>
<dbReference type="FunFam" id="1.10.287.130:FF:000070">
    <property type="entry name" value="Histidine kinase sensor protein"/>
    <property type="match status" value="1"/>
</dbReference>
<evidence type="ECO:0000256" key="5">
    <source>
        <dbReference type="ARBA" id="ARBA00022777"/>
    </source>
</evidence>
<dbReference type="GO" id="GO:0030295">
    <property type="term" value="F:protein kinase activator activity"/>
    <property type="evidence" value="ECO:0007669"/>
    <property type="project" value="TreeGrafter"/>
</dbReference>
<dbReference type="SUPFAM" id="SSF55874">
    <property type="entry name" value="ATPase domain of HSP90 chaperone/DNA topoisomerase II/histidine kinase"/>
    <property type="match status" value="1"/>
</dbReference>
<dbReference type="GO" id="GO:0000156">
    <property type="term" value="F:phosphorelay response regulator activity"/>
    <property type="evidence" value="ECO:0007669"/>
    <property type="project" value="TreeGrafter"/>
</dbReference>
<dbReference type="InterPro" id="IPR050351">
    <property type="entry name" value="BphY/WalK/GraS-like"/>
</dbReference>
<keyword evidence="5" id="KW-0418">Kinase</keyword>
<dbReference type="AlphaFoldDB" id="A0A4R1HAL1"/>
<dbReference type="PANTHER" id="PTHR42878:SF15">
    <property type="entry name" value="BACTERIOPHYTOCHROME"/>
    <property type="match status" value="1"/>
</dbReference>
<dbReference type="GO" id="GO:0005886">
    <property type="term" value="C:plasma membrane"/>
    <property type="evidence" value="ECO:0007669"/>
    <property type="project" value="UniProtKB-ARBA"/>
</dbReference>
<evidence type="ECO:0000313" key="8">
    <source>
        <dbReference type="EMBL" id="TCK17611.1"/>
    </source>
</evidence>
<keyword evidence="6" id="KW-0472">Membrane</keyword>
<evidence type="ECO:0000256" key="1">
    <source>
        <dbReference type="ARBA" id="ARBA00000085"/>
    </source>
</evidence>
<dbReference type="Pfam" id="PF00512">
    <property type="entry name" value="HisKA"/>
    <property type="match status" value="1"/>
</dbReference>
<dbReference type="InterPro" id="IPR004358">
    <property type="entry name" value="Sig_transdc_His_kin-like_C"/>
</dbReference>
<keyword evidence="4" id="KW-0808">Transferase</keyword>
<dbReference type="InterPro" id="IPR036890">
    <property type="entry name" value="HATPase_C_sf"/>
</dbReference>
<comment type="caution">
    <text evidence="8">The sequence shown here is derived from an EMBL/GenBank/DDBJ whole genome shotgun (WGS) entry which is preliminary data.</text>
</comment>
<dbReference type="PROSITE" id="PS50109">
    <property type="entry name" value="HIS_KIN"/>
    <property type="match status" value="1"/>
</dbReference>
<dbReference type="SUPFAM" id="SSF47384">
    <property type="entry name" value="Homodimeric domain of signal transducing histidine kinase"/>
    <property type="match status" value="1"/>
</dbReference>
<feature type="domain" description="Histidine kinase" evidence="7">
    <location>
        <begin position="239"/>
        <end position="450"/>
    </location>
</feature>
<dbReference type="EMBL" id="SMFX01000001">
    <property type="protein sequence ID" value="TCK17611.1"/>
    <property type="molecule type" value="Genomic_DNA"/>
</dbReference>
<dbReference type="InterPro" id="IPR003661">
    <property type="entry name" value="HisK_dim/P_dom"/>
</dbReference>
<dbReference type="CDD" id="cd00082">
    <property type="entry name" value="HisKA"/>
    <property type="match status" value="1"/>
</dbReference>
<feature type="transmembrane region" description="Helical" evidence="6">
    <location>
        <begin position="174"/>
        <end position="193"/>
    </location>
</feature>
<comment type="catalytic activity">
    <reaction evidence="1">
        <text>ATP + protein L-histidine = ADP + protein N-phospho-L-histidine.</text>
        <dbReference type="EC" id="2.7.13.3"/>
    </reaction>
</comment>
<evidence type="ECO:0000256" key="3">
    <source>
        <dbReference type="ARBA" id="ARBA00022553"/>
    </source>
</evidence>
<dbReference type="PANTHER" id="PTHR42878">
    <property type="entry name" value="TWO-COMPONENT HISTIDINE KINASE"/>
    <property type="match status" value="1"/>
</dbReference>
<dbReference type="FunFam" id="3.30.565.10:FF:000006">
    <property type="entry name" value="Sensor histidine kinase WalK"/>
    <property type="match status" value="1"/>
</dbReference>
<dbReference type="EC" id="2.7.13.3" evidence="2"/>
<organism evidence="8 9">
    <name type="scientific">Thiogranum longum</name>
    <dbReference type="NCBI Taxonomy" id="1537524"/>
    <lineage>
        <taxon>Bacteria</taxon>
        <taxon>Pseudomonadati</taxon>
        <taxon>Pseudomonadota</taxon>
        <taxon>Gammaproteobacteria</taxon>
        <taxon>Chromatiales</taxon>
        <taxon>Ectothiorhodospiraceae</taxon>
        <taxon>Thiogranum</taxon>
    </lineage>
</organism>
<dbReference type="RefSeq" id="WP_132971476.1">
    <property type="nucleotide sequence ID" value="NZ_SMFX01000001.1"/>
</dbReference>
<evidence type="ECO:0000256" key="4">
    <source>
        <dbReference type="ARBA" id="ARBA00022679"/>
    </source>
</evidence>
<evidence type="ECO:0000259" key="7">
    <source>
        <dbReference type="PROSITE" id="PS50109"/>
    </source>
</evidence>
<dbReference type="PRINTS" id="PR00344">
    <property type="entry name" value="BCTRLSENSOR"/>
</dbReference>
<protein>
    <recommendedName>
        <fullName evidence="2">histidine kinase</fullName>
        <ecNumber evidence="2">2.7.13.3</ecNumber>
    </recommendedName>
</protein>
<accession>A0A4R1HAL1</accession>